<evidence type="ECO:0000256" key="1">
    <source>
        <dbReference type="SAM" id="SignalP"/>
    </source>
</evidence>
<evidence type="ECO:0000313" key="3">
    <source>
        <dbReference type="Proteomes" id="UP000030111"/>
    </source>
</evidence>
<evidence type="ECO:0008006" key="4">
    <source>
        <dbReference type="Google" id="ProtNLM"/>
    </source>
</evidence>
<comment type="caution">
    <text evidence="2">The sequence shown here is derived from an EMBL/GenBank/DDBJ whole genome shotgun (WGS) entry which is preliminary data.</text>
</comment>
<dbReference type="AlphaFoldDB" id="A0A0A2N1I6"/>
<name>A0A0A2N1I6_9FLAO</name>
<gene>
    <name evidence="2" type="ORF">Q766_05215</name>
</gene>
<evidence type="ECO:0000313" key="2">
    <source>
        <dbReference type="EMBL" id="KGO94320.1"/>
    </source>
</evidence>
<dbReference type="Proteomes" id="UP000030111">
    <property type="component" value="Unassembled WGS sequence"/>
</dbReference>
<dbReference type="RefSeq" id="WP_026990398.1">
    <property type="nucleotide sequence ID" value="NZ_AUGP01000017.1"/>
</dbReference>
<proteinExistence type="predicted"/>
<accession>A0A0A2N1I6</accession>
<dbReference type="EMBL" id="JRLY01000002">
    <property type="protein sequence ID" value="KGO94320.1"/>
    <property type="molecule type" value="Genomic_DNA"/>
</dbReference>
<sequence length="141" mass="16170">MKYFLTAFILLTFGTLSAQYADLNKMEIQHTSCMKETDALTCQSQFYWSVKDLEVAAYRDASGLLKDADYEKLRAEEEKWRISADKLCDKAMQTFKNKHPNVDPLAPNTKTERKDAIALFKQCADFTTARIKKLALIIDKS</sequence>
<feature type="chain" id="PRO_5002003945" description="Lysozyme inhibitor LprI N-terminal domain-containing protein" evidence="1">
    <location>
        <begin position="21"/>
        <end position="141"/>
    </location>
</feature>
<organism evidence="2 3">
    <name type="scientific">Flavobacterium subsaxonicum WB 4.1-42 = DSM 21790</name>
    <dbReference type="NCBI Taxonomy" id="1121898"/>
    <lineage>
        <taxon>Bacteria</taxon>
        <taxon>Pseudomonadati</taxon>
        <taxon>Bacteroidota</taxon>
        <taxon>Flavobacteriia</taxon>
        <taxon>Flavobacteriales</taxon>
        <taxon>Flavobacteriaceae</taxon>
        <taxon>Flavobacterium</taxon>
    </lineage>
</organism>
<protein>
    <recommendedName>
        <fullName evidence="4">Lysozyme inhibitor LprI N-terminal domain-containing protein</fullName>
    </recommendedName>
</protein>
<dbReference type="STRING" id="1121898.GCA_000422725_01525"/>
<feature type="signal peptide" evidence="1">
    <location>
        <begin position="1"/>
        <end position="20"/>
    </location>
</feature>
<keyword evidence="3" id="KW-1185">Reference proteome</keyword>
<reference evidence="2 3" key="1">
    <citation type="submission" date="2013-09" db="EMBL/GenBank/DDBJ databases">
        <authorList>
            <person name="Zeng Z."/>
            <person name="Chen C."/>
        </authorList>
    </citation>
    <scope>NUCLEOTIDE SEQUENCE [LARGE SCALE GENOMIC DNA]</scope>
    <source>
        <strain evidence="2 3">WB 4.1-42</strain>
    </source>
</reference>
<keyword evidence="1" id="KW-0732">Signal</keyword>